<evidence type="ECO:0000256" key="2">
    <source>
        <dbReference type="SAM" id="SignalP"/>
    </source>
</evidence>
<organism evidence="3 4">
    <name type="scientific">Massilia agrisoli</name>
    <dbReference type="NCBI Taxonomy" id="2892444"/>
    <lineage>
        <taxon>Bacteria</taxon>
        <taxon>Pseudomonadati</taxon>
        <taxon>Pseudomonadota</taxon>
        <taxon>Betaproteobacteria</taxon>
        <taxon>Burkholderiales</taxon>
        <taxon>Oxalobacteraceae</taxon>
        <taxon>Telluria group</taxon>
        <taxon>Massilia</taxon>
    </lineage>
</organism>
<accession>A0ABS8IXH3</accession>
<reference evidence="3 4" key="1">
    <citation type="submission" date="2021-11" db="EMBL/GenBank/DDBJ databases">
        <authorList>
            <person name="Huq M.A."/>
        </authorList>
    </citation>
    <scope>NUCLEOTIDE SEQUENCE [LARGE SCALE GENOMIC DNA]</scope>
    <source>
        <strain evidence="3 4">MAHUQ-52</strain>
    </source>
</reference>
<evidence type="ECO:0008006" key="5">
    <source>
        <dbReference type="Google" id="ProtNLM"/>
    </source>
</evidence>
<dbReference type="RefSeq" id="WP_229433260.1">
    <property type="nucleotide sequence ID" value="NZ_JAJHPV010000014.1"/>
</dbReference>
<protein>
    <recommendedName>
        <fullName evidence="5">MSHA biogenesis protein MshK</fullName>
    </recommendedName>
</protein>
<feature type="region of interest" description="Disordered" evidence="1">
    <location>
        <begin position="27"/>
        <end position="51"/>
    </location>
</feature>
<dbReference type="Proteomes" id="UP001198701">
    <property type="component" value="Unassembled WGS sequence"/>
</dbReference>
<evidence type="ECO:0000313" key="3">
    <source>
        <dbReference type="EMBL" id="MCC6072373.1"/>
    </source>
</evidence>
<evidence type="ECO:0000256" key="1">
    <source>
        <dbReference type="SAM" id="MobiDB-lite"/>
    </source>
</evidence>
<feature type="signal peptide" evidence="2">
    <location>
        <begin position="1"/>
        <end position="22"/>
    </location>
</feature>
<keyword evidence="4" id="KW-1185">Reference proteome</keyword>
<feature type="compositionally biased region" description="Low complexity" evidence="1">
    <location>
        <begin position="37"/>
        <end position="51"/>
    </location>
</feature>
<keyword evidence="2" id="KW-0732">Signal</keyword>
<proteinExistence type="predicted"/>
<comment type="caution">
    <text evidence="3">The sequence shown here is derived from an EMBL/GenBank/DDBJ whole genome shotgun (WGS) entry which is preliminary data.</text>
</comment>
<sequence length="122" mass="12579">MKTTFRILLVAAGTLLASAAGAQVLQDPTRPPASMLAPSKGAPGAAAPDGPHLQSILIARTPGGRHVAVIDGETVRLGDSFKGARVERMTQTEVVLSKGGKKQVLKLFPATVAGQNTKSVQQ</sequence>
<name>A0ABS8IXH3_9BURK</name>
<gene>
    <name evidence="3" type="ORF">LMJ30_15610</name>
</gene>
<feature type="chain" id="PRO_5045404421" description="MSHA biogenesis protein MshK" evidence="2">
    <location>
        <begin position="23"/>
        <end position="122"/>
    </location>
</feature>
<evidence type="ECO:0000313" key="4">
    <source>
        <dbReference type="Proteomes" id="UP001198701"/>
    </source>
</evidence>
<dbReference type="EMBL" id="JAJHPV010000014">
    <property type="protein sequence ID" value="MCC6072373.1"/>
    <property type="molecule type" value="Genomic_DNA"/>
</dbReference>